<feature type="region of interest" description="Disordered" evidence="1">
    <location>
        <begin position="1"/>
        <end position="43"/>
    </location>
</feature>
<sequence length="76" mass="8103">MGSRSSPPPRQAAVIQTSLDPSSLERCPRCGGRGAPPRRRQNPFLDGIDVAIVCEDCGLSFQGKPPPPPPSGRPPW</sequence>
<protein>
    <submittedName>
        <fullName evidence="2">Uncharacterized protein</fullName>
    </submittedName>
</protein>
<accession>A0A6N7PTM7</accession>
<dbReference type="RefSeq" id="WP_153820418.1">
    <property type="nucleotide sequence ID" value="NZ_WJIE01000004.1"/>
</dbReference>
<dbReference type="EMBL" id="WJIE01000004">
    <property type="protein sequence ID" value="MRG93605.1"/>
    <property type="molecule type" value="Genomic_DNA"/>
</dbReference>
<dbReference type="AlphaFoldDB" id="A0A6N7PTM7"/>
<reference evidence="2 3" key="1">
    <citation type="submission" date="2019-10" db="EMBL/GenBank/DDBJ databases">
        <title>A soil myxobacterium in the family Polyangiaceae.</title>
        <authorList>
            <person name="Li Y."/>
            <person name="Wang J."/>
        </authorList>
    </citation>
    <scope>NUCLEOTIDE SEQUENCE [LARGE SCALE GENOMIC DNA]</scope>
    <source>
        <strain evidence="2 3">DSM 14734</strain>
    </source>
</reference>
<organism evidence="2 3">
    <name type="scientific">Polyangium spumosum</name>
    <dbReference type="NCBI Taxonomy" id="889282"/>
    <lineage>
        <taxon>Bacteria</taxon>
        <taxon>Pseudomonadati</taxon>
        <taxon>Myxococcota</taxon>
        <taxon>Polyangia</taxon>
        <taxon>Polyangiales</taxon>
        <taxon>Polyangiaceae</taxon>
        <taxon>Polyangium</taxon>
    </lineage>
</organism>
<evidence type="ECO:0000313" key="2">
    <source>
        <dbReference type="EMBL" id="MRG93605.1"/>
    </source>
</evidence>
<dbReference type="Proteomes" id="UP000440224">
    <property type="component" value="Unassembled WGS sequence"/>
</dbReference>
<name>A0A6N7PTM7_9BACT</name>
<evidence type="ECO:0000313" key="3">
    <source>
        <dbReference type="Proteomes" id="UP000440224"/>
    </source>
</evidence>
<comment type="caution">
    <text evidence="2">The sequence shown here is derived from an EMBL/GenBank/DDBJ whole genome shotgun (WGS) entry which is preliminary data.</text>
</comment>
<evidence type="ECO:0000256" key="1">
    <source>
        <dbReference type="SAM" id="MobiDB-lite"/>
    </source>
</evidence>
<gene>
    <name evidence="2" type="ORF">GF068_17045</name>
</gene>
<keyword evidence="3" id="KW-1185">Reference proteome</keyword>
<proteinExistence type="predicted"/>
<feature type="compositionally biased region" description="Pro residues" evidence="1">
    <location>
        <begin position="1"/>
        <end position="10"/>
    </location>
</feature>